<evidence type="ECO:0000313" key="2">
    <source>
        <dbReference type="Proteomes" id="UP001202289"/>
    </source>
</evidence>
<keyword evidence="2" id="KW-1185">Reference proteome</keyword>
<protein>
    <submittedName>
        <fullName evidence="1">Crp/Fnr family transcriptional regulator</fullName>
    </submittedName>
</protein>
<sequence length="170" mass="19728">MILHKGEILFRQGEEGPLYFIKSGLLKVVRVQEDGTPFLFNIIVPGETIPHHSLISPKEYHGTAIALTKTEVTPISSNTWYEQLQTKPESYADVALQLQTKLRMMQQRIDQLTTVSPKERLYRLQEWFAIYLGDIPIYEILTQTEIGQLIGIRRETVNRLFREQTKNEVN</sequence>
<gene>
    <name evidence="1" type="ORF">M3215_02320</name>
</gene>
<comment type="caution">
    <text evidence="1">The sequence shown here is derived from an EMBL/GenBank/DDBJ whole genome shotgun (WGS) entry which is preliminary data.</text>
</comment>
<name>A0ACC6A1R0_9BACI</name>
<accession>A0ACC6A1R0</accession>
<proteinExistence type="predicted"/>
<reference evidence="1" key="1">
    <citation type="submission" date="2022-05" db="EMBL/GenBank/DDBJ databases">
        <title>Comparative Genomics of Spacecraft Associated Microbes.</title>
        <authorList>
            <person name="Tran M.T."/>
            <person name="Wright A."/>
            <person name="Seuylemezian A."/>
            <person name="Eisen J."/>
            <person name="Coil D."/>
        </authorList>
    </citation>
    <scope>NUCLEOTIDE SEQUENCE</scope>
    <source>
        <strain evidence="1">FAIRING 10M-2.2</strain>
    </source>
</reference>
<evidence type="ECO:0000313" key="1">
    <source>
        <dbReference type="EMBL" id="MCM3734686.1"/>
    </source>
</evidence>
<organism evidence="1 2">
    <name type="scientific">Bacillus cytotoxicus</name>
    <dbReference type="NCBI Taxonomy" id="580165"/>
    <lineage>
        <taxon>Bacteria</taxon>
        <taxon>Bacillati</taxon>
        <taxon>Bacillota</taxon>
        <taxon>Bacilli</taxon>
        <taxon>Bacillales</taxon>
        <taxon>Bacillaceae</taxon>
        <taxon>Bacillus</taxon>
        <taxon>Bacillus cereus group</taxon>
    </lineage>
</organism>
<dbReference type="Proteomes" id="UP001202289">
    <property type="component" value="Unassembled WGS sequence"/>
</dbReference>
<dbReference type="EMBL" id="JAMBOP010000002">
    <property type="protein sequence ID" value="MCM3734686.1"/>
    <property type="molecule type" value="Genomic_DNA"/>
</dbReference>